<dbReference type="FunFam" id="3.40.50.300:FF:000032">
    <property type="entry name" value="Export ABC transporter ATP-binding protein"/>
    <property type="match status" value="1"/>
</dbReference>
<dbReference type="Gene3D" id="3.40.50.300">
    <property type="entry name" value="P-loop containing nucleotide triphosphate hydrolases"/>
    <property type="match status" value="1"/>
</dbReference>
<dbReference type="SUPFAM" id="SSF52540">
    <property type="entry name" value="P-loop containing nucleoside triphosphate hydrolases"/>
    <property type="match status" value="1"/>
</dbReference>
<dbReference type="InterPro" id="IPR027417">
    <property type="entry name" value="P-loop_NTPase"/>
</dbReference>
<evidence type="ECO:0000259" key="5">
    <source>
        <dbReference type="PROSITE" id="PS50893"/>
    </source>
</evidence>
<comment type="similarity">
    <text evidence="1">Belongs to the ABC transporter superfamily.</text>
</comment>
<keyword evidence="2" id="KW-0813">Transport</keyword>
<dbReference type="PROSITE" id="PS50893">
    <property type="entry name" value="ABC_TRANSPORTER_2"/>
    <property type="match status" value="1"/>
</dbReference>
<dbReference type="GO" id="GO:0098796">
    <property type="term" value="C:membrane protein complex"/>
    <property type="evidence" value="ECO:0007669"/>
    <property type="project" value="UniProtKB-ARBA"/>
</dbReference>
<evidence type="ECO:0000313" key="7">
    <source>
        <dbReference type="Proteomes" id="UP000229966"/>
    </source>
</evidence>
<dbReference type="InterPro" id="IPR017911">
    <property type="entry name" value="MacB-like_ATP-bd"/>
</dbReference>
<gene>
    <name evidence="6" type="ORF">COS38_00830</name>
</gene>
<protein>
    <submittedName>
        <fullName evidence="6">Macrolide ABC transporter ATP-binding protein</fullName>
    </submittedName>
</protein>
<evidence type="ECO:0000313" key="6">
    <source>
        <dbReference type="EMBL" id="PIV25572.1"/>
    </source>
</evidence>
<sequence length="222" mass="24693">MDKKIIELKNMTKVYVQGEAELKILQTINLDIFKGEFVAIKGPSGSGKSTLLHIIGLLDKPTSGKYLLEKQLIDKKTKPNTLAKLRLKKIGFVFQTFNLIPRISALANVELPMIYSKLENPKKKAKQLIKMVGLAERANHVPNKMSGGERQRIAIARALANNPEIILADEPTGNLDSKTGSQIINILKELNQKGKTIIVVTHDDEVARVAKRIIEIKDGRII</sequence>
<organism evidence="6 7">
    <name type="scientific">Candidatus Berkelbacteria bacterium CG03_land_8_20_14_0_80_40_36</name>
    <dbReference type="NCBI Taxonomy" id="1974509"/>
    <lineage>
        <taxon>Bacteria</taxon>
        <taxon>Candidatus Berkelbacteria</taxon>
    </lineage>
</organism>
<keyword evidence="3" id="KW-0547">Nucleotide-binding</keyword>
<accession>A0A2M7CIU7</accession>
<evidence type="ECO:0000256" key="3">
    <source>
        <dbReference type="ARBA" id="ARBA00022741"/>
    </source>
</evidence>
<dbReference type="SMART" id="SM00382">
    <property type="entry name" value="AAA"/>
    <property type="match status" value="1"/>
</dbReference>
<dbReference type="InterPro" id="IPR003593">
    <property type="entry name" value="AAA+_ATPase"/>
</dbReference>
<dbReference type="PROSITE" id="PS00211">
    <property type="entry name" value="ABC_TRANSPORTER_1"/>
    <property type="match status" value="1"/>
</dbReference>
<dbReference type="PANTHER" id="PTHR42798">
    <property type="entry name" value="LIPOPROTEIN-RELEASING SYSTEM ATP-BINDING PROTEIN LOLD"/>
    <property type="match status" value="1"/>
</dbReference>
<dbReference type="InterPro" id="IPR003439">
    <property type="entry name" value="ABC_transporter-like_ATP-bd"/>
</dbReference>
<reference evidence="7" key="1">
    <citation type="submission" date="2017-09" db="EMBL/GenBank/DDBJ databases">
        <title>Depth-based differentiation of microbial function through sediment-hosted aquifers and enrichment of novel symbionts in the deep terrestrial subsurface.</title>
        <authorList>
            <person name="Probst A.J."/>
            <person name="Ladd B."/>
            <person name="Jarett J.K."/>
            <person name="Geller-Mcgrath D.E."/>
            <person name="Sieber C.M.K."/>
            <person name="Emerson J.B."/>
            <person name="Anantharaman K."/>
            <person name="Thomas B.C."/>
            <person name="Malmstrom R."/>
            <person name="Stieglmeier M."/>
            <person name="Klingl A."/>
            <person name="Woyke T."/>
            <person name="Ryan C.M."/>
            <person name="Banfield J.F."/>
        </authorList>
    </citation>
    <scope>NUCLEOTIDE SEQUENCE [LARGE SCALE GENOMIC DNA]</scope>
</reference>
<keyword evidence="4 6" id="KW-0067">ATP-binding</keyword>
<feature type="domain" description="ABC transporter" evidence="5">
    <location>
        <begin position="6"/>
        <end position="222"/>
    </location>
</feature>
<dbReference type="InterPro" id="IPR017871">
    <property type="entry name" value="ABC_transporter-like_CS"/>
</dbReference>
<dbReference type="GO" id="GO:0005524">
    <property type="term" value="F:ATP binding"/>
    <property type="evidence" value="ECO:0007669"/>
    <property type="project" value="UniProtKB-KW"/>
</dbReference>
<dbReference type="AlphaFoldDB" id="A0A2M7CIU7"/>
<dbReference type="GO" id="GO:0022857">
    <property type="term" value="F:transmembrane transporter activity"/>
    <property type="evidence" value="ECO:0007669"/>
    <property type="project" value="UniProtKB-ARBA"/>
</dbReference>
<proteinExistence type="inferred from homology"/>
<evidence type="ECO:0000256" key="2">
    <source>
        <dbReference type="ARBA" id="ARBA00022448"/>
    </source>
</evidence>
<comment type="caution">
    <text evidence="6">The sequence shown here is derived from an EMBL/GenBank/DDBJ whole genome shotgun (WGS) entry which is preliminary data.</text>
</comment>
<dbReference type="Proteomes" id="UP000229966">
    <property type="component" value="Unassembled WGS sequence"/>
</dbReference>
<dbReference type="CDD" id="cd03255">
    <property type="entry name" value="ABC_MJ0796_LolCDE_FtsE"/>
    <property type="match status" value="1"/>
</dbReference>
<dbReference type="PANTHER" id="PTHR42798:SF6">
    <property type="entry name" value="CELL DIVISION ATP-BINDING PROTEIN FTSE"/>
    <property type="match status" value="1"/>
</dbReference>
<name>A0A2M7CIU7_9BACT</name>
<dbReference type="EMBL" id="PEUM01000022">
    <property type="protein sequence ID" value="PIV25572.1"/>
    <property type="molecule type" value="Genomic_DNA"/>
</dbReference>
<dbReference type="GO" id="GO:0016887">
    <property type="term" value="F:ATP hydrolysis activity"/>
    <property type="evidence" value="ECO:0007669"/>
    <property type="project" value="InterPro"/>
</dbReference>
<dbReference type="Pfam" id="PF00005">
    <property type="entry name" value="ABC_tran"/>
    <property type="match status" value="1"/>
</dbReference>
<evidence type="ECO:0000256" key="4">
    <source>
        <dbReference type="ARBA" id="ARBA00022840"/>
    </source>
</evidence>
<evidence type="ECO:0000256" key="1">
    <source>
        <dbReference type="ARBA" id="ARBA00005417"/>
    </source>
</evidence>